<gene>
    <name evidence="1" type="ORF">B4O97_15895</name>
</gene>
<dbReference type="STRING" id="1963862.B4O97_15895"/>
<comment type="caution">
    <text evidence="1">The sequence shown here is derived from an EMBL/GenBank/DDBJ whole genome shotgun (WGS) entry which is preliminary data.</text>
</comment>
<reference evidence="1 2" key="1">
    <citation type="submission" date="2017-03" db="EMBL/GenBank/DDBJ databases">
        <title>Draft Genome sequence of Marispirochaeta sp. strain JC444.</title>
        <authorList>
            <person name="Shivani Y."/>
            <person name="Subhash Y."/>
            <person name="Sasikala C."/>
            <person name="Ramana C."/>
        </authorList>
    </citation>
    <scope>NUCLEOTIDE SEQUENCE [LARGE SCALE GENOMIC DNA]</scope>
    <source>
        <strain evidence="1 2">JC444</strain>
    </source>
</reference>
<evidence type="ECO:0000313" key="2">
    <source>
        <dbReference type="Proteomes" id="UP000192343"/>
    </source>
</evidence>
<dbReference type="CDD" id="cd15482">
    <property type="entry name" value="Sialidase_non-viral"/>
    <property type="match status" value="1"/>
</dbReference>
<protein>
    <recommendedName>
        <fullName evidence="3">Sialidase domain-containing protein</fullName>
    </recommendedName>
</protein>
<organism evidence="1 2">
    <name type="scientific">Marispirochaeta aestuarii</name>
    <dbReference type="NCBI Taxonomy" id="1963862"/>
    <lineage>
        <taxon>Bacteria</taxon>
        <taxon>Pseudomonadati</taxon>
        <taxon>Spirochaetota</taxon>
        <taxon>Spirochaetia</taxon>
        <taxon>Spirochaetales</taxon>
        <taxon>Spirochaetaceae</taxon>
        <taxon>Marispirochaeta</taxon>
    </lineage>
</organism>
<evidence type="ECO:0000313" key="1">
    <source>
        <dbReference type="EMBL" id="ORC32640.1"/>
    </source>
</evidence>
<dbReference type="EMBL" id="MWQY01000021">
    <property type="protein sequence ID" value="ORC32640.1"/>
    <property type="molecule type" value="Genomic_DNA"/>
</dbReference>
<dbReference type="RefSeq" id="WP_083052345.1">
    <property type="nucleotide sequence ID" value="NZ_MWQY01000021.1"/>
</dbReference>
<dbReference type="SUPFAM" id="SSF50939">
    <property type="entry name" value="Sialidases"/>
    <property type="match status" value="1"/>
</dbReference>
<evidence type="ECO:0008006" key="3">
    <source>
        <dbReference type="Google" id="ProtNLM"/>
    </source>
</evidence>
<dbReference type="InterPro" id="IPR036278">
    <property type="entry name" value="Sialidase_sf"/>
</dbReference>
<dbReference type="Proteomes" id="UP000192343">
    <property type="component" value="Unassembled WGS sequence"/>
</dbReference>
<dbReference type="AlphaFoldDB" id="A0A1Y1RUD4"/>
<sequence length="409" mass="46415">MNSFYKDAWRCVLIFLLMGCSFSDTKNDSESINTDPNPPSSEIVTIKASGANKDSLLGIPRYKIVQSSLDPKKIWLAMESDSGLDTYYSSDGGDSWNWSDSQGWERHLSIARDGDDNIHFINRGDPGEYLRLVNKNGSLEFNPAIEIDAYTQNDQTSGNINAVGSDVIIFTRNANDDQDAVKYYRSTNNGESWNGPYEIFTPVRESRIGSVIIDGAIALVSWNEGSGTSGDPNTIKIYRYDNDTNGFSADTDAIDIIWDDNMTRQYSTTQTQDGWIHVVWVDQVQGEEKDYQIRHSYKKWRDSWPTSVTVEASYQVEMFPLLSAWGNSLFMVYIDEAKVYLKEWNFEDGWASERLLISAQDAKCRYVQIPQYLPADADSLPIVWLEQIGATDDYSVNYKAIYLTERLTP</sequence>
<accession>A0A1Y1RUD4</accession>
<proteinExistence type="predicted"/>
<keyword evidence="2" id="KW-1185">Reference proteome</keyword>
<name>A0A1Y1RUD4_9SPIO</name>